<keyword evidence="4 7" id="KW-0500">Molybdenum</keyword>
<evidence type="ECO:0000313" key="10">
    <source>
        <dbReference type="Proteomes" id="UP001185069"/>
    </source>
</evidence>
<accession>A0ABU1JE88</accession>
<evidence type="ECO:0000313" key="9">
    <source>
        <dbReference type="EMBL" id="MDR6270761.1"/>
    </source>
</evidence>
<dbReference type="Gene3D" id="3.90.105.10">
    <property type="entry name" value="Molybdopterin biosynthesis moea protein, domain 2"/>
    <property type="match status" value="1"/>
</dbReference>
<keyword evidence="7" id="KW-0479">Metal-binding</keyword>
<keyword evidence="5 7" id="KW-0501">Molybdenum cofactor biosynthesis</keyword>
<dbReference type="NCBIfam" id="NF045515">
    <property type="entry name" value="Glp_gephyrin"/>
    <property type="match status" value="1"/>
</dbReference>
<dbReference type="Proteomes" id="UP001185069">
    <property type="component" value="Unassembled WGS sequence"/>
</dbReference>
<keyword evidence="10" id="KW-1185">Reference proteome</keyword>
<dbReference type="Pfam" id="PF03454">
    <property type="entry name" value="MoeA_C"/>
    <property type="match status" value="1"/>
</dbReference>
<dbReference type="Pfam" id="PF00994">
    <property type="entry name" value="MoCF_biosynth"/>
    <property type="match status" value="1"/>
</dbReference>
<evidence type="ECO:0000256" key="1">
    <source>
        <dbReference type="ARBA" id="ARBA00002901"/>
    </source>
</evidence>
<evidence type="ECO:0000256" key="7">
    <source>
        <dbReference type="RuleBase" id="RU365090"/>
    </source>
</evidence>
<evidence type="ECO:0000256" key="5">
    <source>
        <dbReference type="ARBA" id="ARBA00023150"/>
    </source>
</evidence>
<dbReference type="PANTHER" id="PTHR10192:SF5">
    <property type="entry name" value="GEPHYRIN"/>
    <property type="match status" value="1"/>
</dbReference>
<keyword evidence="7 9" id="KW-0808">Transferase</keyword>
<organism evidence="9 10">
    <name type="scientific">Arthrobacter russicus</name>
    <dbReference type="NCBI Taxonomy" id="172040"/>
    <lineage>
        <taxon>Bacteria</taxon>
        <taxon>Bacillati</taxon>
        <taxon>Actinomycetota</taxon>
        <taxon>Actinomycetes</taxon>
        <taxon>Micrococcales</taxon>
        <taxon>Micrococcaceae</taxon>
        <taxon>Arthrobacter</taxon>
    </lineage>
</organism>
<sequence length="394" mass="40255">MRTVTEHQTAVAELLRPRFEKRGAESVPLPQALHRLLAEDLRAPVALPPFDNSQMDGYAVRSAESGARLPALAAIAAGQQAALLPPGRTVPIMTGAMLPAGADAVVPVEAAQPARFVSAGESVLLPEAPAGQFVRRAGSDIAIGALAVAAGTRLGPAQLGLLGALGLGSVPVLRRITVAVLSTGDELAAPGEPLPPGRIYDANSTLLGSALSEAGATAVLLPTLPDDPAGLDAVLDGLTGVDLLISTGGISQGAFEVVKQGLAGMVGFHQVAMQPGGPQAIGSVRIGPPGEERTIPFLGFPGNPVSTLVSFEMFLRPLLAGPRNRLRARLSADAASPPGKHQIRRGLFAQETVQLLGGPGSHLLHAMAQANALVHLPLGVAELAAGEEVEVWLL</sequence>
<keyword evidence="7" id="KW-0460">Magnesium</keyword>
<dbReference type="SUPFAM" id="SSF63867">
    <property type="entry name" value="MoeA C-terminal domain-like"/>
    <property type="match status" value="1"/>
</dbReference>
<gene>
    <name evidence="9" type="ORF">JOE69_002999</name>
</gene>
<dbReference type="RefSeq" id="WP_309800039.1">
    <property type="nucleotide sequence ID" value="NZ_BAAAHY010000004.1"/>
</dbReference>
<comment type="caution">
    <text evidence="9">The sequence shown here is derived from an EMBL/GenBank/DDBJ whole genome shotgun (WGS) entry which is preliminary data.</text>
</comment>
<name>A0ABU1JE88_9MICC</name>
<dbReference type="EMBL" id="JAVDQF010000001">
    <property type="protein sequence ID" value="MDR6270761.1"/>
    <property type="molecule type" value="Genomic_DNA"/>
</dbReference>
<dbReference type="EC" id="2.10.1.1" evidence="7"/>
<dbReference type="Gene3D" id="2.40.340.10">
    <property type="entry name" value="MoeA, C-terminal, domain IV"/>
    <property type="match status" value="1"/>
</dbReference>
<dbReference type="GO" id="GO:0061599">
    <property type="term" value="F:molybdopterin molybdotransferase activity"/>
    <property type="evidence" value="ECO:0007669"/>
    <property type="project" value="UniProtKB-EC"/>
</dbReference>
<comment type="pathway">
    <text evidence="2 7">Cofactor biosynthesis; molybdopterin biosynthesis.</text>
</comment>
<dbReference type="InterPro" id="IPR036425">
    <property type="entry name" value="MoaB/Mog-like_dom_sf"/>
</dbReference>
<protein>
    <recommendedName>
        <fullName evidence="7">Molybdopterin molybdenumtransferase</fullName>
        <ecNumber evidence="7">2.10.1.1</ecNumber>
    </recommendedName>
</protein>
<dbReference type="InterPro" id="IPR001453">
    <property type="entry name" value="MoaB/Mog_dom"/>
</dbReference>
<comment type="catalytic activity">
    <reaction evidence="6">
        <text>adenylyl-molybdopterin + molybdate = Mo-molybdopterin + AMP + H(+)</text>
        <dbReference type="Rhea" id="RHEA:35047"/>
        <dbReference type="ChEBI" id="CHEBI:15378"/>
        <dbReference type="ChEBI" id="CHEBI:36264"/>
        <dbReference type="ChEBI" id="CHEBI:62727"/>
        <dbReference type="ChEBI" id="CHEBI:71302"/>
        <dbReference type="ChEBI" id="CHEBI:456215"/>
        <dbReference type="EC" id="2.10.1.1"/>
    </reaction>
</comment>
<comment type="cofactor">
    <cofactor evidence="7">
        <name>Mg(2+)</name>
        <dbReference type="ChEBI" id="CHEBI:18420"/>
    </cofactor>
</comment>
<dbReference type="SUPFAM" id="SSF53218">
    <property type="entry name" value="Molybdenum cofactor biosynthesis proteins"/>
    <property type="match status" value="1"/>
</dbReference>
<feature type="domain" description="MoaB/Mog" evidence="8">
    <location>
        <begin position="179"/>
        <end position="321"/>
    </location>
</feature>
<dbReference type="Gene3D" id="2.170.190.11">
    <property type="entry name" value="Molybdopterin biosynthesis moea protein, domain 3"/>
    <property type="match status" value="1"/>
</dbReference>
<evidence type="ECO:0000256" key="3">
    <source>
        <dbReference type="ARBA" id="ARBA00010763"/>
    </source>
</evidence>
<dbReference type="InterPro" id="IPR038987">
    <property type="entry name" value="MoeA-like"/>
</dbReference>
<dbReference type="InterPro" id="IPR036688">
    <property type="entry name" value="MoeA_C_domain_IV_sf"/>
</dbReference>
<reference evidence="9 10" key="1">
    <citation type="submission" date="2023-07" db="EMBL/GenBank/DDBJ databases">
        <title>Sequencing the genomes of 1000 actinobacteria strains.</title>
        <authorList>
            <person name="Klenk H.-P."/>
        </authorList>
    </citation>
    <scope>NUCLEOTIDE SEQUENCE [LARGE SCALE GENOMIC DNA]</scope>
    <source>
        <strain evidence="9 10">DSM 14555</strain>
    </source>
</reference>
<dbReference type="SUPFAM" id="SSF63882">
    <property type="entry name" value="MoeA N-terminal region -like"/>
    <property type="match status" value="1"/>
</dbReference>
<evidence type="ECO:0000256" key="4">
    <source>
        <dbReference type="ARBA" id="ARBA00022505"/>
    </source>
</evidence>
<dbReference type="InterPro" id="IPR036135">
    <property type="entry name" value="MoeA_linker/N_sf"/>
</dbReference>
<comment type="function">
    <text evidence="1 7">Catalyzes the insertion of molybdate into adenylated molybdopterin with the concomitant release of AMP.</text>
</comment>
<proteinExistence type="inferred from homology"/>
<dbReference type="InterPro" id="IPR005111">
    <property type="entry name" value="MoeA_C_domain_IV"/>
</dbReference>
<dbReference type="Gene3D" id="3.40.980.10">
    <property type="entry name" value="MoaB/Mog-like domain"/>
    <property type="match status" value="1"/>
</dbReference>
<dbReference type="InterPro" id="IPR005110">
    <property type="entry name" value="MoeA_linker/N"/>
</dbReference>
<evidence type="ECO:0000256" key="6">
    <source>
        <dbReference type="ARBA" id="ARBA00047317"/>
    </source>
</evidence>
<evidence type="ECO:0000256" key="2">
    <source>
        <dbReference type="ARBA" id="ARBA00005046"/>
    </source>
</evidence>
<dbReference type="PANTHER" id="PTHR10192">
    <property type="entry name" value="MOLYBDOPTERIN BIOSYNTHESIS PROTEIN"/>
    <property type="match status" value="1"/>
</dbReference>
<dbReference type="Pfam" id="PF03453">
    <property type="entry name" value="MoeA_N"/>
    <property type="match status" value="1"/>
</dbReference>
<evidence type="ECO:0000259" key="8">
    <source>
        <dbReference type="SMART" id="SM00852"/>
    </source>
</evidence>
<comment type="similarity">
    <text evidence="3 7">Belongs to the MoeA family.</text>
</comment>
<dbReference type="SMART" id="SM00852">
    <property type="entry name" value="MoCF_biosynth"/>
    <property type="match status" value="1"/>
</dbReference>
<dbReference type="CDD" id="cd00887">
    <property type="entry name" value="MoeA"/>
    <property type="match status" value="1"/>
</dbReference>